<dbReference type="STRING" id="349521.HCH_05021"/>
<keyword evidence="5" id="KW-0378">Hydrolase</keyword>
<dbReference type="InterPro" id="IPR001650">
    <property type="entry name" value="Helicase_C-like"/>
</dbReference>
<evidence type="ECO:0000259" key="4">
    <source>
        <dbReference type="PROSITE" id="PS51194"/>
    </source>
</evidence>
<dbReference type="PANTHER" id="PTHR47957:SF3">
    <property type="entry name" value="ATP-DEPENDENT HELICASE HRQ1"/>
    <property type="match status" value="1"/>
</dbReference>
<gene>
    <name evidence="5" type="ordered locus">HCH_05021</name>
</gene>
<dbReference type="GO" id="GO:0005524">
    <property type="term" value="F:ATP binding"/>
    <property type="evidence" value="ECO:0007669"/>
    <property type="project" value="UniProtKB-KW"/>
</dbReference>
<evidence type="ECO:0000256" key="1">
    <source>
        <dbReference type="ARBA" id="ARBA00022741"/>
    </source>
</evidence>
<dbReference type="SMART" id="SM00490">
    <property type="entry name" value="HELICc"/>
    <property type="match status" value="1"/>
</dbReference>
<dbReference type="SUPFAM" id="SSF52540">
    <property type="entry name" value="P-loop containing nucleoside triphosphate hydrolases"/>
    <property type="match status" value="2"/>
</dbReference>
<dbReference type="Gene3D" id="3.40.50.300">
    <property type="entry name" value="P-loop containing nucleotide triphosphate hydrolases"/>
    <property type="match status" value="2"/>
</dbReference>
<dbReference type="GO" id="GO:0006289">
    <property type="term" value="P:nucleotide-excision repair"/>
    <property type="evidence" value="ECO:0007669"/>
    <property type="project" value="TreeGrafter"/>
</dbReference>
<keyword evidence="5" id="KW-0347">Helicase</keyword>
<dbReference type="GO" id="GO:0036297">
    <property type="term" value="P:interstrand cross-link repair"/>
    <property type="evidence" value="ECO:0007669"/>
    <property type="project" value="TreeGrafter"/>
</dbReference>
<dbReference type="Pfam" id="PF09369">
    <property type="entry name" value="MZB"/>
    <property type="match status" value="1"/>
</dbReference>
<sequence length="1891" mass="212027">MHDGLEALGKDILDRKLHLHQDKALTKSCSEGENLVVATGTGSGKTETFLYPIADTLLNDPEFDEPGVRILLVYPMNALANDQLNFRIAPLFGKTLRKHGITFGRFTGQTRKHVSRSEVIQGMLENVKLDEEFDGNIPDNWLVTREEMLENPPKILVTNYAMLEHLLLLPTNAPLFSDCKLKAIVLDEVHTYSGAQATEVALLLRKLKTRLGLETPVQYFATSASLGDSPESEGNLKEFAARLFGEARPEIIRGKRETHRDLQRQSSNKFSLDADAWIKVGLGFKQFLYENKANDDQNGFNFVGCLEDAGLDITDLIPRELLDKIEKADGNTELEHALFTAFASNDEIQMTADVLQGGVIDFGELAESVFGPSNLNIGNALTGLVQVGMYAKSPVDNFPLLPCKHHIIASAIEGSCVTLASNAEGFGYLALRAHHQTDQHIYYPLLTCRQCGQPYIEGYHYNSKLHNRYPSASATAHRRIFWLGEPSSNAIFDEDDEAEQSAEQQWRSLHIDPLTGNILNEGGVRLFELKTEEDEFDRTHYLTHCAACNATASGSNAEIISRFYPGNEALSSVITQCVLEALPPQSLNQRPAAGRKLLTFSDNRQDAAFFAPYFERTANDFAHRSAIVEALRADSAPVPLDTLANKVRALWDKRNCFAYPDANGDLRDYFDDVKDILTGKLGAEFCTPPGRRVSLESLGLVEISYKDEKLDRVIRGLLKEFDGISKEDIRSLCLIFLEHIRRSKAITNMPNNPDMNSAAIWGERYTGIKLFEYEKSGSEVTHSWTTQLGSTRNNRRTWYLTKQLGWTKERSQAFLKSMWMLLTKSKVLVSSGAGKALDASLILLSDGGKKSLFKCNSCGLRQRHVVNGKCTSFGCTGEVEVCNPKEFSSERNHYIHSYTEIQSQVVRSREHTASLSTELREFIESEFFDSKINVLSCTTTMEVGVDLGDLEAVVNLNVPPGIANYQQRTGRAGRRAQAAPFCVTVARNSNYDRVVFANFREYLERSPADPSVCLSNKTIFQRHQISVLLSRFFQTNVAQDRLKAPVLADLFGSAIIDGFSQEFRKVLQAWLETDDGKAALNEANSLINTLPKNEAGILKPQLQRIQEVFVDEMEKFAWLCETRCSRYQQKMEQARQKIAGGDDNASKEFSRWKQQRDSYLGQYLVSKLSENGLIPTYSFPIHSLSLEVTQARREYKHEYIKSDIELVRDASLGISEYAPGSDVIANGRIWRSAGLAYSPRAFMPTRVVSICSDCNHANVAECFEDRLTECENCQHVLNDQPISFLQPKGFVTALKESRGKDPTTSRKRSVPADEAKLIVVPPFESYIDTDHSLVKKTFMSAYSDCGLDGKLFVLNRGMRKLGYWRCSYCNFMTPADSLVSPRSHEVPQTGKRCNSTARLERISLAHEYHTDVVIYRLNQPVQIPLSILATEEGVELKSGIAVTLSEAMRLAIVDTLNIPVSEVRGLHRFENGCLTLIAYDGVPGGAGYVKRLFDSIGFSGLLKSMLERLRCSAACESGCVNCICDYSNQKHWDAFRRREAIDYLEELLADVTIKHPVQKLGAVLDSNASLAALVDSWQGYNEVTLILPHLVDDEYSQVSQISWIINLLSTTKIKLLLLNPLPERFENTSTSLRRAIEVLLPYIKDGALSVSYLSTSLNDSELLCLPLAMANPSDEGGKLWFCENRLTSLNVHSLTGEIFKLSPSKFSKVVESLLTDFDNNSYEASYFRARAPINVYKYNAGDRRDFEDVFGCMRGKFVQAMTIRDPYTASSNTLRFLKVLAASIKSLAQDIEQTTVDCRLMEDSDDYREYERSVKQVLEIECGLKNVLVQVFPVRKKKDFHDRRIIFTLLDNDGASETVVYELSGGISNLMNEGYESTITVYKVNEFGKII</sequence>
<dbReference type="EMBL" id="CP000155">
    <property type="protein sequence ID" value="ABC31706.1"/>
    <property type="molecule type" value="Genomic_DNA"/>
</dbReference>
<evidence type="ECO:0000313" key="5">
    <source>
        <dbReference type="EMBL" id="ABC31706.1"/>
    </source>
</evidence>
<dbReference type="HOGENOM" id="CLU_001338_2_1_6"/>
<keyword evidence="2" id="KW-0067">ATP-binding</keyword>
<dbReference type="SMART" id="SM00487">
    <property type="entry name" value="DEXDc"/>
    <property type="match status" value="1"/>
</dbReference>
<dbReference type="InterPro" id="IPR018973">
    <property type="entry name" value="MZB"/>
</dbReference>
<dbReference type="PROSITE" id="PS51194">
    <property type="entry name" value="HELICASE_CTER"/>
    <property type="match status" value="1"/>
</dbReference>
<dbReference type="GO" id="GO:0003676">
    <property type="term" value="F:nucleic acid binding"/>
    <property type="evidence" value="ECO:0007669"/>
    <property type="project" value="InterPro"/>
</dbReference>
<name>Q2SCB8_HAHCH</name>
<dbReference type="PANTHER" id="PTHR47957">
    <property type="entry name" value="ATP-DEPENDENT HELICASE HRQ1"/>
    <property type="match status" value="1"/>
</dbReference>
<feature type="domain" description="Helicase ATP-binding" evidence="3">
    <location>
        <begin position="26"/>
        <end position="244"/>
    </location>
</feature>
<keyword evidence="1" id="KW-0547">Nucleotide-binding</keyword>
<dbReference type="InterPro" id="IPR011545">
    <property type="entry name" value="DEAD/DEAH_box_helicase_dom"/>
</dbReference>
<dbReference type="Proteomes" id="UP000000238">
    <property type="component" value="Chromosome"/>
</dbReference>
<dbReference type="eggNOG" id="COG1201">
    <property type="taxonomic scope" value="Bacteria"/>
</dbReference>
<feature type="domain" description="Helicase C-terminal" evidence="4">
    <location>
        <begin position="859"/>
        <end position="1020"/>
    </location>
</feature>
<dbReference type="eggNOG" id="COG1205">
    <property type="taxonomic scope" value="Bacteria"/>
</dbReference>
<evidence type="ECO:0000256" key="2">
    <source>
        <dbReference type="ARBA" id="ARBA00022840"/>
    </source>
</evidence>
<protein>
    <submittedName>
        <fullName evidence="5">Distinct helicase family with a unique C-terminal domain including a metal-binding cysteine cluster</fullName>
    </submittedName>
</protein>
<organism evidence="5 6">
    <name type="scientific">Hahella chejuensis (strain KCTC 2396)</name>
    <dbReference type="NCBI Taxonomy" id="349521"/>
    <lineage>
        <taxon>Bacteria</taxon>
        <taxon>Pseudomonadati</taxon>
        <taxon>Pseudomonadota</taxon>
        <taxon>Gammaproteobacteria</taxon>
        <taxon>Oceanospirillales</taxon>
        <taxon>Hahellaceae</taxon>
        <taxon>Hahella</taxon>
    </lineage>
</organism>
<evidence type="ECO:0000259" key="3">
    <source>
        <dbReference type="PROSITE" id="PS51192"/>
    </source>
</evidence>
<evidence type="ECO:0000313" key="6">
    <source>
        <dbReference type="Proteomes" id="UP000000238"/>
    </source>
</evidence>
<dbReference type="KEGG" id="hch:HCH_05021"/>
<dbReference type="Pfam" id="PF00271">
    <property type="entry name" value="Helicase_C"/>
    <property type="match status" value="1"/>
</dbReference>
<dbReference type="PROSITE" id="PS51192">
    <property type="entry name" value="HELICASE_ATP_BIND_1"/>
    <property type="match status" value="1"/>
</dbReference>
<dbReference type="InterPro" id="IPR027417">
    <property type="entry name" value="P-loop_NTPase"/>
</dbReference>
<dbReference type="GO" id="GO:0043138">
    <property type="term" value="F:3'-5' DNA helicase activity"/>
    <property type="evidence" value="ECO:0007669"/>
    <property type="project" value="TreeGrafter"/>
</dbReference>
<dbReference type="Pfam" id="PF00270">
    <property type="entry name" value="DEAD"/>
    <property type="match status" value="1"/>
</dbReference>
<dbReference type="InterPro" id="IPR014001">
    <property type="entry name" value="Helicase_ATP-bd"/>
</dbReference>
<reference evidence="5 6" key="1">
    <citation type="journal article" date="2005" name="Nucleic Acids Res.">
        <title>Genomic blueprint of Hahella chejuensis, a marine microbe producing an algicidal agent.</title>
        <authorList>
            <person name="Jeong H."/>
            <person name="Yim J.H."/>
            <person name="Lee C."/>
            <person name="Choi S.-H."/>
            <person name="Park Y.K."/>
            <person name="Yoon S.H."/>
            <person name="Hur C.-G."/>
            <person name="Kang H.-Y."/>
            <person name="Kim D."/>
            <person name="Lee H.H."/>
            <person name="Park K.H."/>
            <person name="Park S.-H."/>
            <person name="Park H.-S."/>
            <person name="Lee H.K."/>
            <person name="Oh T.K."/>
            <person name="Kim J.F."/>
        </authorList>
    </citation>
    <scope>NUCLEOTIDE SEQUENCE [LARGE SCALE GENOMIC DNA]</scope>
    <source>
        <strain evidence="5 6">KCTC 2396</strain>
    </source>
</reference>
<accession>Q2SCB8</accession>
<keyword evidence="6" id="KW-1185">Reference proteome</keyword>
<proteinExistence type="predicted"/>